<proteinExistence type="predicted"/>
<dbReference type="CDD" id="cd00024">
    <property type="entry name" value="CD_CSD"/>
    <property type="match status" value="1"/>
</dbReference>
<feature type="region of interest" description="Disordered" evidence="2">
    <location>
        <begin position="589"/>
        <end position="640"/>
    </location>
</feature>
<feature type="compositionally biased region" description="Polar residues" evidence="2">
    <location>
        <begin position="473"/>
        <end position="489"/>
    </location>
</feature>
<name>A0A1W2TTX1_ROSNE</name>
<dbReference type="InterPro" id="IPR016197">
    <property type="entry name" value="Chromo-like_dom_sf"/>
</dbReference>
<evidence type="ECO:0000313" key="5">
    <source>
        <dbReference type="Proteomes" id="UP000054516"/>
    </source>
</evidence>
<feature type="compositionally biased region" description="Low complexity" evidence="2">
    <location>
        <begin position="323"/>
        <end position="332"/>
    </location>
</feature>
<comment type="subunit">
    <text evidence="1">Component of the NuA4 histone acetyltransferase complex.</text>
</comment>
<feature type="region of interest" description="Disordered" evidence="2">
    <location>
        <begin position="275"/>
        <end position="365"/>
    </location>
</feature>
<dbReference type="AlphaFoldDB" id="A0A1W2TTX1"/>
<sequence length="665" mass="73065">MTQPPARRRHIEIPLPFKPRDYRPGDGPALAPISLALANDTGAFIVDKRVLPGEPIDGELKLELYYIVGWPDLPAARVSILATRILDYVSPRTLEDWEYKCSLELDEAQEKQEAARQIKQEKTTKAQTAQSTQSVPTTVTGVSTPNTPGTPDTPGKKKRGRPSKAVMLARRIAQQSSFGDDELANVPLPPTSTSGPSLSTPKKKTRARFTTNMNDLDEIDAEEAIFKQLRGDDSESDSDFQAAGVIEEQDEAVKPGIGVGFDSSSAFLRDPSSRGYAEFPIPNPASSTRRNAARSAPSDPSSLAPNSNRKSSSRRWKTQLTIPVPVTSSPSCRSRRRSVSIGNTVTPVPAPSVPSLPTRVSPRTRTLKRPHTVTITPIPAPQYHVSKRQKKSPEVPHKLTYTPIPPPPYPPPVPRSSTKPHKPTCTPIPPPPAPPPPQPFGIAGTNEQTSFAATGRSHGKRVAGVTITVKLDSQPSTPSKCVPSTPQTKDSPKRKWSQVQMEQEWEVKQLEDDNVLETGGRLVRYFKVRWVGDWPEDQNPTWEPEENIAPDVVLNYLRNKAMNVVQSRSSPRRSSRLTPVSSKKYCSVTEEFEDDDGSVSEPNGGLSSESQAEEEEEIDEEEYSYVTGRTRLGTRPRKSQIDPLLLEELAASFGDYVGASEDSES</sequence>
<reference evidence="4" key="1">
    <citation type="submission" date="2016-03" db="EMBL/GenBank/DDBJ databases">
        <title>Draft genome sequence of Rosellinia necatrix.</title>
        <authorList>
            <person name="Kanematsu S."/>
        </authorList>
    </citation>
    <scope>NUCLEOTIDE SEQUENCE [LARGE SCALE GENOMIC DNA]</scope>
    <source>
        <strain evidence="4">W97</strain>
    </source>
</reference>
<feature type="compositionally biased region" description="Pro residues" evidence="2">
    <location>
        <begin position="403"/>
        <end position="414"/>
    </location>
</feature>
<dbReference type="InterPro" id="IPR023780">
    <property type="entry name" value="Chromo_domain"/>
</dbReference>
<evidence type="ECO:0000256" key="1">
    <source>
        <dbReference type="ARBA" id="ARBA00011353"/>
    </source>
</evidence>
<dbReference type="Proteomes" id="UP000054516">
    <property type="component" value="Unassembled WGS sequence"/>
</dbReference>
<dbReference type="Pfam" id="PF00385">
    <property type="entry name" value="Chromo"/>
    <property type="match status" value="1"/>
</dbReference>
<keyword evidence="5" id="KW-1185">Reference proteome</keyword>
<evidence type="ECO:0000259" key="3">
    <source>
        <dbReference type="Pfam" id="PF00385"/>
    </source>
</evidence>
<evidence type="ECO:0000313" key="4">
    <source>
        <dbReference type="EMBL" id="GAP92022.1"/>
    </source>
</evidence>
<feature type="compositionally biased region" description="Pro residues" evidence="2">
    <location>
        <begin position="426"/>
        <end position="439"/>
    </location>
</feature>
<evidence type="ECO:0000256" key="2">
    <source>
        <dbReference type="SAM" id="MobiDB-lite"/>
    </source>
</evidence>
<dbReference type="SUPFAM" id="SSF54160">
    <property type="entry name" value="Chromo domain-like"/>
    <property type="match status" value="1"/>
</dbReference>
<feature type="region of interest" description="Disordered" evidence="2">
    <location>
        <begin position="176"/>
        <end position="208"/>
    </location>
</feature>
<feature type="compositionally biased region" description="Low complexity" evidence="2">
    <location>
        <begin position="284"/>
        <end position="298"/>
    </location>
</feature>
<organism evidence="4">
    <name type="scientific">Rosellinia necatrix</name>
    <name type="common">White root-rot fungus</name>
    <dbReference type="NCBI Taxonomy" id="77044"/>
    <lineage>
        <taxon>Eukaryota</taxon>
        <taxon>Fungi</taxon>
        <taxon>Dikarya</taxon>
        <taxon>Ascomycota</taxon>
        <taxon>Pezizomycotina</taxon>
        <taxon>Sordariomycetes</taxon>
        <taxon>Xylariomycetidae</taxon>
        <taxon>Xylariales</taxon>
        <taxon>Xylariaceae</taxon>
        <taxon>Rosellinia</taxon>
    </lineage>
</organism>
<protein>
    <submittedName>
        <fullName evidence="4">Putative chromo domain-containing protein</fullName>
    </submittedName>
</protein>
<dbReference type="OMA" id="TYIVAWH"/>
<feature type="compositionally biased region" description="Basic and acidic residues" evidence="2">
    <location>
        <begin position="114"/>
        <end position="124"/>
    </location>
</feature>
<feature type="compositionally biased region" description="Low complexity" evidence="2">
    <location>
        <begin position="191"/>
        <end position="200"/>
    </location>
</feature>
<dbReference type="EMBL" id="DF977506">
    <property type="protein sequence ID" value="GAP92022.1"/>
    <property type="molecule type" value="Genomic_DNA"/>
</dbReference>
<feature type="compositionally biased region" description="Acidic residues" evidence="2">
    <location>
        <begin position="611"/>
        <end position="623"/>
    </location>
</feature>
<feature type="region of interest" description="Disordered" evidence="2">
    <location>
        <begin position="384"/>
        <end position="445"/>
    </location>
</feature>
<feature type="region of interest" description="Disordered" evidence="2">
    <location>
        <begin position="114"/>
        <end position="163"/>
    </location>
</feature>
<feature type="domain" description="Chromo" evidence="3">
    <location>
        <begin position="505"/>
        <end position="551"/>
    </location>
</feature>
<dbReference type="Gene3D" id="2.40.50.40">
    <property type="match status" value="1"/>
</dbReference>
<dbReference type="OrthoDB" id="3543857at2759"/>
<accession>A0A1W2TTX1</accession>
<gene>
    <name evidence="4" type="ORF">SAMD00023353_6100310</name>
</gene>
<feature type="region of interest" description="Disordered" evidence="2">
    <location>
        <begin position="473"/>
        <end position="495"/>
    </location>
</feature>
<dbReference type="STRING" id="77044.A0A1W2TTX1"/>
<feature type="compositionally biased region" description="Low complexity" evidence="2">
    <location>
        <begin position="125"/>
        <end position="153"/>
    </location>
</feature>